<dbReference type="GO" id="GO:0005737">
    <property type="term" value="C:cytoplasm"/>
    <property type="evidence" value="ECO:0007669"/>
    <property type="project" value="UniProtKB-SubCell"/>
</dbReference>
<dbReference type="EMBL" id="CAJNDS010002618">
    <property type="protein sequence ID" value="CAE7546807.1"/>
    <property type="molecule type" value="Genomic_DNA"/>
</dbReference>
<sequence>MNPQLLQYQEQLDAVRPMLALLEHRHELLQFEGCLALTNLLSASEELRSFALQSGAWTKCKDLLFSDHEEVQRAGLEALCNLTIAEEAKREAEAEFQAVSSSSRYLRVISPHRHLRSAKSLAFRRSIRGIVHQPKGPQRAPDESETRSSNGFAKIRKLSRNQQRTRINS</sequence>
<protein>
    <submittedName>
        <fullName evidence="4">Unc45b protein</fullName>
    </submittedName>
</protein>
<evidence type="ECO:0000256" key="3">
    <source>
        <dbReference type="SAM" id="MobiDB-lite"/>
    </source>
</evidence>
<keyword evidence="2" id="KW-0963">Cytoplasm</keyword>
<dbReference type="Gene3D" id="1.25.10.10">
    <property type="entry name" value="Leucine-rich Repeat Variant"/>
    <property type="match status" value="1"/>
</dbReference>
<dbReference type="Proteomes" id="UP000604046">
    <property type="component" value="Unassembled WGS sequence"/>
</dbReference>
<evidence type="ECO:0000313" key="4">
    <source>
        <dbReference type="EMBL" id="CAE7546807.1"/>
    </source>
</evidence>
<evidence type="ECO:0000256" key="2">
    <source>
        <dbReference type="ARBA" id="ARBA00022490"/>
    </source>
</evidence>
<dbReference type="PANTHER" id="PTHR45994">
    <property type="entry name" value="FI21225P1"/>
    <property type="match status" value="1"/>
</dbReference>
<dbReference type="GO" id="GO:0051879">
    <property type="term" value="F:Hsp90 protein binding"/>
    <property type="evidence" value="ECO:0007669"/>
    <property type="project" value="TreeGrafter"/>
</dbReference>
<dbReference type="InterPro" id="IPR016024">
    <property type="entry name" value="ARM-type_fold"/>
</dbReference>
<reference evidence="4" key="1">
    <citation type="submission" date="2021-02" db="EMBL/GenBank/DDBJ databases">
        <authorList>
            <person name="Dougan E. K."/>
            <person name="Rhodes N."/>
            <person name="Thang M."/>
            <person name="Chan C."/>
        </authorList>
    </citation>
    <scope>NUCLEOTIDE SEQUENCE</scope>
</reference>
<dbReference type="InterPro" id="IPR011989">
    <property type="entry name" value="ARM-like"/>
</dbReference>
<organism evidence="4 5">
    <name type="scientific">Symbiodinium natans</name>
    <dbReference type="NCBI Taxonomy" id="878477"/>
    <lineage>
        <taxon>Eukaryota</taxon>
        <taxon>Sar</taxon>
        <taxon>Alveolata</taxon>
        <taxon>Dinophyceae</taxon>
        <taxon>Suessiales</taxon>
        <taxon>Symbiodiniaceae</taxon>
        <taxon>Symbiodinium</taxon>
    </lineage>
</organism>
<dbReference type="OrthoDB" id="438749at2759"/>
<gene>
    <name evidence="4" type="primary">unc45b</name>
    <name evidence="4" type="ORF">SNAT2548_LOCUS30687</name>
</gene>
<comment type="caution">
    <text evidence="4">The sequence shown here is derived from an EMBL/GenBank/DDBJ whole genome shotgun (WGS) entry which is preliminary data.</text>
</comment>
<accession>A0A812TSN2</accession>
<name>A0A812TSN2_9DINO</name>
<dbReference type="AlphaFoldDB" id="A0A812TSN2"/>
<evidence type="ECO:0000256" key="1">
    <source>
        <dbReference type="ARBA" id="ARBA00004496"/>
    </source>
</evidence>
<feature type="region of interest" description="Disordered" evidence="3">
    <location>
        <begin position="131"/>
        <end position="169"/>
    </location>
</feature>
<feature type="compositionally biased region" description="Polar residues" evidence="3">
    <location>
        <begin position="160"/>
        <end position="169"/>
    </location>
</feature>
<dbReference type="PANTHER" id="PTHR45994:SF1">
    <property type="entry name" value="FI21225P1"/>
    <property type="match status" value="1"/>
</dbReference>
<keyword evidence="5" id="KW-1185">Reference proteome</keyword>
<comment type="subcellular location">
    <subcellularLocation>
        <location evidence="1">Cytoplasm</location>
    </subcellularLocation>
</comment>
<dbReference type="SUPFAM" id="SSF48371">
    <property type="entry name" value="ARM repeat"/>
    <property type="match status" value="1"/>
</dbReference>
<proteinExistence type="predicted"/>
<evidence type="ECO:0000313" key="5">
    <source>
        <dbReference type="Proteomes" id="UP000604046"/>
    </source>
</evidence>